<evidence type="ECO:0000313" key="2">
    <source>
        <dbReference type="EMBL" id="KAA6342351.1"/>
    </source>
</evidence>
<proteinExistence type="predicted"/>
<sequence>MEEFDYKAFQSKVLDQIKSG</sequence>
<dbReference type="EMBL" id="SNRY01007297">
    <property type="protein sequence ID" value="KAA6310699.1"/>
    <property type="molecule type" value="Genomic_DNA"/>
</dbReference>
<gene>
    <name evidence="2" type="ORF">EZS27_009878</name>
    <name evidence="1" type="ORF">EZS27_038044</name>
</gene>
<evidence type="ECO:0000313" key="1">
    <source>
        <dbReference type="EMBL" id="KAA6310699.1"/>
    </source>
</evidence>
<reference evidence="1" key="1">
    <citation type="submission" date="2019-03" db="EMBL/GenBank/DDBJ databases">
        <title>Single cell metagenomics reveals metabolic interactions within the superorganism composed of flagellate Streblomastix strix and complex community of Bacteroidetes bacteria on its surface.</title>
        <authorList>
            <person name="Treitli S.C."/>
            <person name="Kolisko M."/>
            <person name="Husnik F."/>
            <person name="Keeling P."/>
            <person name="Hampl V."/>
        </authorList>
    </citation>
    <scope>NUCLEOTIDE SEQUENCE</scope>
    <source>
        <strain evidence="1">STM</strain>
    </source>
</reference>
<dbReference type="AlphaFoldDB" id="A0A5J4PQ77"/>
<comment type="caution">
    <text evidence="1">The sequence shown here is derived from an EMBL/GenBank/DDBJ whole genome shotgun (WGS) entry which is preliminary data.</text>
</comment>
<accession>A0A5J4PQ77</accession>
<name>A0A5J4PQ77_9ZZZZ</name>
<dbReference type="EMBL" id="SNRY01000331">
    <property type="protein sequence ID" value="KAA6342351.1"/>
    <property type="molecule type" value="Genomic_DNA"/>
</dbReference>
<protein>
    <submittedName>
        <fullName evidence="1">Uncharacterized protein</fullName>
    </submittedName>
</protein>
<feature type="non-terminal residue" evidence="1">
    <location>
        <position position="20"/>
    </location>
</feature>
<organism evidence="1">
    <name type="scientific">termite gut metagenome</name>
    <dbReference type="NCBI Taxonomy" id="433724"/>
    <lineage>
        <taxon>unclassified sequences</taxon>
        <taxon>metagenomes</taxon>
        <taxon>organismal metagenomes</taxon>
    </lineage>
</organism>